<dbReference type="OrthoDB" id="9795599at2"/>
<evidence type="ECO:0000256" key="1">
    <source>
        <dbReference type="ARBA" id="ARBA00010554"/>
    </source>
</evidence>
<dbReference type="Proteomes" id="UP000460272">
    <property type="component" value="Unassembled WGS sequence"/>
</dbReference>
<proteinExistence type="inferred from homology"/>
<dbReference type="Gene3D" id="3.30.70.120">
    <property type="match status" value="3"/>
</dbReference>
<dbReference type="EMBL" id="RPFW01000009">
    <property type="protein sequence ID" value="TVZ00276.1"/>
    <property type="molecule type" value="Genomic_DNA"/>
</dbReference>
<evidence type="ECO:0000313" key="3">
    <source>
        <dbReference type="Proteomes" id="UP000460272"/>
    </source>
</evidence>
<dbReference type="Pfam" id="PF02641">
    <property type="entry name" value="DUF190"/>
    <property type="match status" value="3"/>
</dbReference>
<dbReference type="PANTHER" id="PTHR35983">
    <property type="entry name" value="UPF0166 PROTEIN TM_0021"/>
    <property type="match status" value="1"/>
</dbReference>
<name>A0A6P2BQ02_9ACTN</name>
<reference evidence="2 3" key="1">
    <citation type="submission" date="2018-11" db="EMBL/GenBank/DDBJ databases">
        <title>Trebonia kvetii gen.nov., sp.nov., a novel acidophilic actinobacterium, and proposal of the new actinobacterial family Treboniaceae fam. nov.</title>
        <authorList>
            <person name="Rapoport D."/>
            <person name="Sagova-Mareckova M."/>
            <person name="Sedlacek I."/>
            <person name="Provaznik J."/>
            <person name="Kralova S."/>
            <person name="Pavlinic D."/>
            <person name="Benes V."/>
            <person name="Kopecky J."/>
        </authorList>
    </citation>
    <scope>NUCLEOTIDE SEQUENCE [LARGE SCALE GENOMIC DNA]</scope>
    <source>
        <strain evidence="2 3">15Tr583</strain>
    </source>
</reference>
<dbReference type="InterPro" id="IPR015867">
    <property type="entry name" value="N-reg_PII/ATP_PRibTrfase_C"/>
</dbReference>
<dbReference type="InterPro" id="IPR003793">
    <property type="entry name" value="UPF0166"/>
</dbReference>
<accession>A0A6P2BQ02</accession>
<protein>
    <submittedName>
        <fullName evidence="2">DUF190 domain-containing protein</fullName>
    </submittedName>
</protein>
<comment type="caution">
    <text evidence="2">The sequence shown here is derived from an EMBL/GenBank/DDBJ whole genome shotgun (WGS) entry which is preliminary data.</text>
</comment>
<gene>
    <name evidence="2" type="ORF">EAS64_37145</name>
</gene>
<dbReference type="PANTHER" id="PTHR35983:SF1">
    <property type="entry name" value="UPF0166 PROTEIN TM_0021"/>
    <property type="match status" value="1"/>
</dbReference>
<dbReference type="AlphaFoldDB" id="A0A6P2BQ02"/>
<dbReference type="InterPro" id="IPR011322">
    <property type="entry name" value="N-reg_PII-like_a/b"/>
</dbReference>
<organism evidence="2 3">
    <name type="scientific">Trebonia kvetii</name>
    <dbReference type="NCBI Taxonomy" id="2480626"/>
    <lineage>
        <taxon>Bacteria</taxon>
        <taxon>Bacillati</taxon>
        <taxon>Actinomycetota</taxon>
        <taxon>Actinomycetes</taxon>
        <taxon>Streptosporangiales</taxon>
        <taxon>Treboniaceae</taxon>
        <taxon>Trebonia</taxon>
    </lineage>
</organism>
<keyword evidence="3" id="KW-1185">Reference proteome</keyword>
<dbReference type="SUPFAM" id="SSF54913">
    <property type="entry name" value="GlnB-like"/>
    <property type="match status" value="3"/>
</dbReference>
<evidence type="ECO:0000313" key="2">
    <source>
        <dbReference type="EMBL" id="TVZ00276.1"/>
    </source>
</evidence>
<comment type="similarity">
    <text evidence="1">Belongs to the UPF0166 family.</text>
</comment>
<sequence length="354" mass="38016">MNGDAIKLTSYFGERQRTAGRFAADALLDLYGRHEIATSVLLRGAEGFGASRHPRTDRTLTLSEDLPLIAVAVDTRARIEPLVEQAARLTGTGLVTLERARLVRAGDGEPVPREDVHEQTKLTIYLGRQERVFRVPAFIAVCDLLHRRGVAGATALLGVDGTAHGRRERAAFFSRNAATPMMVIAVGSGQRIGTVLPELGALLRQPLLTLERVRICKRDGQSLSVPASTAPPPVNATVAGTDATGLPLWQKLMVYTSEAALHDGQPVHRTILRRLRAAGISGATTQRGVWGFHGDHAPHGDRLLQLGRHVPVVTVVIDSPARILAAFAIIDELTREQGLVTSETVPAMRPAGGA</sequence>